<protein>
    <recommendedName>
        <fullName evidence="5">Solute carrier family 40 protein</fullName>
    </recommendedName>
</protein>
<reference evidence="4" key="2">
    <citation type="submission" date="2015-01" db="EMBL/GenBank/DDBJ databases">
        <title>Evolutionary Origins and Diversification of the Mycorrhizal Mutualists.</title>
        <authorList>
            <consortium name="DOE Joint Genome Institute"/>
            <consortium name="Mycorrhizal Genomics Consortium"/>
            <person name="Kohler A."/>
            <person name="Kuo A."/>
            <person name="Nagy L.G."/>
            <person name="Floudas D."/>
            <person name="Copeland A."/>
            <person name="Barry K.W."/>
            <person name="Cichocki N."/>
            <person name="Veneault-Fourrey C."/>
            <person name="LaButti K."/>
            <person name="Lindquist E.A."/>
            <person name="Lipzen A."/>
            <person name="Lundell T."/>
            <person name="Morin E."/>
            <person name="Murat C."/>
            <person name="Riley R."/>
            <person name="Ohm R."/>
            <person name="Sun H."/>
            <person name="Tunlid A."/>
            <person name="Henrissat B."/>
            <person name="Grigoriev I.V."/>
            <person name="Hibbett D.S."/>
            <person name="Martin F."/>
        </authorList>
    </citation>
    <scope>NUCLEOTIDE SEQUENCE [LARGE SCALE GENOMIC DNA]</scope>
    <source>
        <strain evidence="4">UH-Slu-Lm8-n1</strain>
    </source>
</reference>
<keyword evidence="2" id="KW-0732">Signal</keyword>
<dbReference type="OrthoDB" id="5392263at2759"/>
<feature type="transmembrane region" description="Helical" evidence="1">
    <location>
        <begin position="419"/>
        <end position="444"/>
    </location>
</feature>
<feature type="chain" id="PRO_5002224448" description="Solute carrier family 40 protein" evidence="2">
    <location>
        <begin position="24"/>
        <end position="589"/>
    </location>
</feature>
<dbReference type="Proteomes" id="UP000054485">
    <property type="component" value="Unassembled WGS sequence"/>
</dbReference>
<dbReference type="HOGENOM" id="CLU_015738_0_0_1"/>
<reference evidence="3 4" key="1">
    <citation type="submission" date="2014-04" db="EMBL/GenBank/DDBJ databases">
        <authorList>
            <consortium name="DOE Joint Genome Institute"/>
            <person name="Kuo A."/>
            <person name="Ruytinx J."/>
            <person name="Rineau F."/>
            <person name="Colpaert J."/>
            <person name="Kohler A."/>
            <person name="Nagy L.G."/>
            <person name="Floudas D."/>
            <person name="Copeland A."/>
            <person name="Barry K.W."/>
            <person name="Cichocki N."/>
            <person name="Veneault-Fourrey C."/>
            <person name="LaButti K."/>
            <person name="Lindquist E.A."/>
            <person name="Lipzen A."/>
            <person name="Lundell T."/>
            <person name="Morin E."/>
            <person name="Murat C."/>
            <person name="Sun H."/>
            <person name="Tunlid A."/>
            <person name="Henrissat B."/>
            <person name="Grigoriev I.V."/>
            <person name="Hibbett D.S."/>
            <person name="Martin F."/>
            <person name="Nordberg H.P."/>
            <person name="Cantor M.N."/>
            <person name="Hua S.X."/>
        </authorList>
    </citation>
    <scope>NUCLEOTIDE SEQUENCE [LARGE SCALE GENOMIC DNA]</scope>
    <source>
        <strain evidence="3 4">UH-Slu-Lm8-n1</strain>
    </source>
</reference>
<feature type="transmembrane region" description="Helical" evidence="1">
    <location>
        <begin position="507"/>
        <end position="525"/>
    </location>
</feature>
<organism evidence="3 4">
    <name type="scientific">Suillus luteus UH-Slu-Lm8-n1</name>
    <dbReference type="NCBI Taxonomy" id="930992"/>
    <lineage>
        <taxon>Eukaryota</taxon>
        <taxon>Fungi</taxon>
        <taxon>Dikarya</taxon>
        <taxon>Basidiomycota</taxon>
        <taxon>Agaricomycotina</taxon>
        <taxon>Agaricomycetes</taxon>
        <taxon>Agaricomycetidae</taxon>
        <taxon>Boletales</taxon>
        <taxon>Suillineae</taxon>
        <taxon>Suillaceae</taxon>
        <taxon>Suillus</taxon>
    </lineage>
</organism>
<evidence type="ECO:0000256" key="1">
    <source>
        <dbReference type="SAM" id="Phobius"/>
    </source>
</evidence>
<keyword evidence="1" id="KW-0812">Transmembrane</keyword>
<feature type="transmembrane region" description="Helical" evidence="1">
    <location>
        <begin position="114"/>
        <end position="136"/>
    </location>
</feature>
<proteinExistence type="predicted"/>
<feature type="transmembrane region" description="Helical" evidence="1">
    <location>
        <begin position="242"/>
        <end position="258"/>
    </location>
</feature>
<accession>A0A0D0B4R2</accession>
<keyword evidence="4" id="KW-1185">Reference proteome</keyword>
<evidence type="ECO:0000256" key="2">
    <source>
        <dbReference type="SAM" id="SignalP"/>
    </source>
</evidence>
<feature type="transmembrane region" description="Helical" evidence="1">
    <location>
        <begin position="202"/>
        <end position="222"/>
    </location>
</feature>
<name>A0A0D0B4R2_9AGAM</name>
<keyword evidence="1" id="KW-1133">Transmembrane helix</keyword>
<evidence type="ECO:0000313" key="3">
    <source>
        <dbReference type="EMBL" id="KIK41457.1"/>
    </source>
</evidence>
<keyword evidence="1" id="KW-0472">Membrane</keyword>
<evidence type="ECO:0000313" key="4">
    <source>
        <dbReference type="Proteomes" id="UP000054485"/>
    </source>
</evidence>
<sequence>MRLHKGSQAALLLLVHAAGTAVAAVNFTQCLSDIIQNANATQNLTGLLNGDGDPVSIISDATSISYAMCTSSCGAGQEPFQWPVFSQEFSAWLLPNLALISQLPFGAQYRLDNLMSAVLTVGSPTLAGYSLFITLLNSRWIKRRFDQLAEYPNSRFALSILSSLQQVPLRLHPDRVRLPSLIILPENDSWWKYLSEFVDYTHTWSIASATSIAWVVVAYILTVANSLSDVYANVQSNGEATGSVWLWLIPIVVGWLQLSPKCDFNRLQAAYDRADRHSIRTGTADIQAEMLPASFRRALAITAKEEDVISPDELLTPPVFNYSRSLRWASTAETIFMVFKVASEEVHSHPFARGSDSVKSDKNIESNTTKDIETIQYIETIQDINERSRRGSLQDVAVYCVQRNGVQSSHWAPGVFTRMAIASCASLALQWGTVGAAFLVGWFTPTTKIGCRSMGYLLYGVISTLVWMMLLMSSILAHSSATDPRRVSLSARVTLTCSHILRWTGKFLAILNLFLLIMACVFQYSNFYDRCYCNSSVFSRQGAAYAVIIETAAQAAQAKAAWIGALVLACTSASVFLGILNLLLDTLPS</sequence>
<feature type="transmembrane region" description="Helical" evidence="1">
    <location>
        <begin position="560"/>
        <end position="584"/>
    </location>
</feature>
<dbReference type="InParanoid" id="A0A0D0B4R2"/>
<dbReference type="AlphaFoldDB" id="A0A0D0B4R2"/>
<evidence type="ECO:0008006" key="5">
    <source>
        <dbReference type="Google" id="ProtNLM"/>
    </source>
</evidence>
<feature type="signal peptide" evidence="2">
    <location>
        <begin position="1"/>
        <end position="23"/>
    </location>
</feature>
<feature type="transmembrane region" description="Helical" evidence="1">
    <location>
        <begin position="456"/>
        <end position="477"/>
    </location>
</feature>
<gene>
    <name evidence="3" type="ORF">CY34DRAFT_806054</name>
</gene>
<dbReference type="EMBL" id="KN835268">
    <property type="protein sequence ID" value="KIK41457.1"/>
    <property type="molecule type" value="Genomic_DNA"/>
</dbReference>